<proteinExistence type="predicted"/>
<protein>
    <submittedName>
        <fullName evidence="1">Uncharacterized protein</fullName>
    </submittedName>
</protein>
<evidence type="ECO:0000313" key="1">
    <source>
        <dbReference type="EMBL" id="GLB42016.1"/>
    </source>
</evidence>
<comment type="caution">
    <text evidence="1">The sequence shown here is derived from an EMBL/GenBank/DDBJ whole genome shotgun (WGS) entry which is preliminary data.</text>
</comment>
<dbReference type="EMBL" id="BRPK01000011">
    <property type="protein sequence ID" value="GLB42016.1"/>
    <property type="molecule type" value="Genomic_DNA"/>
</dbReference>
<sequence>MWVGREEVGELRGKLFGTTTVNDEFVRWEDDIPQSKLVRHVPGYSILDNVFIFNGIVYLVTDDRDAFPPMSAIVAAVGPGKNTWEVISIEAARKKLGAYGAVLRGVTWMSADTTPHNSTLISLWRTYSSLDTNTDSSGRTTLPPPHRLIFPQVRVFTDPNPLPHFHTIRRRRVDTGFHPFTLKAAFPSLTVMYLEDWEDYHKLPVPFVIERIVVADREAAEASALVGARAAHLEHVFWGRGNKRAKKTVTYIHRQSERTGMKLREEDHQSLVRALTKMGRDYGYEVHVVSSLFDETGWTERMCAIVKSTVVLGPYGCDLLDSVFMKPSPQATLMEFFPTGKYARDESSLLIPRPALYRGGITDNLLRTAFPRRSPS</sequence>
<organism evidence="1 2">
    <name type="scientific">Lyophyllum shimeji</name>
    <name type="common">Hon-shimeji</name>
    <name type="synonym">Tricholoma shimeji</name>
    <dbReference type="NCBI Taxonomy" id="47721"/>
    <lineage>
        <taxon>Eukaryota</taxon>
        <taxon>Fungi</taxon>
        <taxon>Dikarya</taxon>
        <taxon>Basidiomycota</taxon>
        <taxon>Agaricomycotina</taxon>
        <taxon>Agaricomycetes</taxon>
        <taxon>Agaricomycetidae</taxon>
        <taxon>Agaricales</taxon>
        <taxon>Tricholomatineae</taxon>
        <taxon>Lyophyllaceae</taxon>
        <taxon>Lyophyllum</taxon>
    </lineage>
</organism>
<dbReference type="Proteomes" id="UP001063166">
    <property type="component" value="Unassembled WGS sequence"/>
</dbReference>
<keyword evidence="2" id="KW-1185">Reference proteome</keyword>
<gene>
    <name evidence="1" type="ORF">LshimejAT787_1100310</name>
</gene>
<dbReference type="OrthoDB" id="529273at2759"/>
<dbReference type="AlphaFoldDB" id="A0A9P3PVL1"/>
<name>A0A9P3PVL1_LYOSH</name>
<accession>A0A9P3PVL1</accession>
<reference evidence="1" key="1">
    <citation type="submission" date="2022-07" db="EMBL/GenBank/DDBJ databases">
        <title>The genome of Lyophyllum shimeji provides insight into the initial evolution of ectomycorrhizal fungal genome.</title>
        <authorList>
            <person name="Kobayashi Y."/>
            <person name="Shibata T."/>
            <person name="Hirakawa H."/>
            <person name="Shigenobu S."/>
            <person name="Nishiyama T."/>
            <person name="Yamada A."/>
            <person name="Hasebe M."/>
            <person name="Kawaguchi M."/>
        </authorList>
    </citation>
    <scope>NUCLEOTIDE SEQUENCE</scope>
    <source>
        <strain evidence="1">AT787</strain>
    </source>
</reference>
<evidence type="ECO:0000313" key="2">
    <source>
        <dbReference type="Proteomes" id="UP001063166"/>
    </source>
</evidence>